<feature type="domain" description="Carbohydrate kinase PfkB" evidence="10">
    <location>
        <begin position="7"/>
        <end position="305"/>
    </location>
</feature>
<dbReference type="HAMAP" id="MF_01987">
    <property type="entry name" value="Ribokinase"/>
    <property type="match status" value="1"/>
</dbReference>
<keyword evidence="7 9" id="KW-0630">Potassium</keyword>
<feature type="binding site" evidence="9">
    <location>
        <begin position="230"/>
        <end position="235"/>
    </location>
    <ligand>
        <name>ATP</name>
        <dbReference type="ChEBI" id="CHEBI:30616"/>
    </ligand>
</feature>
<evidence type="ECO:0000256" key="8">
    <source>
        <dbReference type="ARBA" id="ARBA00023277"/>
    </source>
</evidence>
<comment type="pathway">
    <text evidence="9">Carbohydrate metabolism; D-ribose degradation; D-ribose 5-phosphate from beta-D-ribopyranose: step 2/2.</text>
</comment>
<feature type="binding site" evidence="9">
    <location>
        <position position="147"/>
    </location>
    <ligand>
        <name>substrate</name>
    </ligand>
</feature>
<dbReference type="GO" id="GO:0019303">
    <property type="term" value="P:D-ribose catabolic process"/>
    <property type="evidence" value="ECO:0007669"/>
    <property type="project" value="UniProtKB-UniRule"/>
</dbReference>
<dbReference type="GO" id="GO:0004747">
    <property type="term" value="F:ribokinase activity"/>
    <property type="evidence" value="ECO:0007669"/>
    <property type="project" value="UniProtKB-UniRule"/>
</dbReference>
<reference evidence="11" key="1">
    <citation type="submission" date="2021-02" db="EMBL/GenBank/DDBJ databases">
        <title>Taxonomy, biology and ecology of Rhodococcus bacteria occurring in California pistachio and other woody hosts as revealed by genome sequence analyses.</title>
        <authorList>
            <person name="Riely B."/>
            <person name="Gai Y."/>
        </authorList>
    </citation>
    <scope>NUCLEOTIDE SEQUENCE</scope>
    <source>
        <strain evidence="11">BP-295</strain>
    </source>
</reference>
<comment type="catalytic activity">
    <reaction evidence="9">
        <text>D-ribose + ATP = D-ribose 5-phosphate + ADP + H(+)</text>
        <dbReference type="Rhea" id="RHEA:13697"/>
        <dbReference type="ChEBI" id="CHEBI:15378"/>
        <dbReference type="ChEBI" id="CHEBI:30616"/>
        <dbReference type="ChEBI" id="CHEBI:47013"/>
        <dbReference type="ChEBI" id="CHEBI:78346"/>
        <dbReference type="ChEBI" id="CHEBI:456216"/>
        <dbReference type="EC" id="2.7.1.15"/>
    </reaction>
</comment>
<evidence type="ECO:0000259" key="10">
    <source>
        <dbReference type="Pfam" id="PF00294"/>
    </source>
</evidence>
<comment type="similarity">
    <text evidence="9">Belongs to the carbohydrate kinase PfkB family. Ribokinase subfamily.</text>
</comment>
<feature type="binding site" evidence="9">
    <location>
        <begin position="44"/>
        <end position="48"/>
    </location>
    <ligand>
        <name>substrate</name>
    </ligand>
</feature>
<dbReference type="PANTHER" id="PTHR10584:SF166">
    <property type="entry name" value="RIBOKINASE"/>
    <property type="match status" value="1"/>
</dbReference>
<dbReference type="Pfam" id="PF00294">
    <property type="entry name" value="PfkB"/>
    <property type="match status" value="1"/>
</dbReference>
<evidence type="ECO:0000313" key="11">
    <source>
        <dbReference type="EMBL" id="MBM7276615.1"/>
    </source>
</evidence>
<keyword evidence="8 9" id="KW-0119">Carbohydrate metabolism</keyword>
<comment type="caution">
    <text evidence="11">The sequence shown here is derived from an EMBL/GenBank/DDBJ whole genome shotgun (WGS) entry which is preliminary data.</text>
</comment>
<comment type="function">
    <text evidence="9">Catalyzes the phosphorylation of ribose at O-5 in a reaction requiring ATP and magnesium. The resulting D-ribose-5-phosphate can then be used either for sythesis of nucleotides, histidine, and tryptophan, or as a component of the pentose phosphate pathway.</text>
</comment>
<evidence type="ECO:0000256" key="3">
    <source>
        <dbReference type="ARBA" id="ARBA00022741"/>
    </source>
</evidence>
<keyword evidence="3 9" id="KW-0547">Nucleotide-binding</keyword>
<dbReference type="AlphaFoldDB" id="A0AAW4G0E0"/>
<keyword evidence="1 9" id="KW-0808">Transferase</keyword>
<feature type="binding site" evidence="9">
    <location>
        <position position="259"/>
    </location>
    <ligand>
        <name>K(+)</name>
        <dbReference type="ChEBI" id="CHEBI:29103"/>
    </ligand>
</feature>
<keyword evidence="5 9" id="KW-0067">ATP-binding</keyword>
<keyword evidence="6 9" id="KW-0460">Magnesium</keyword>
<feature type="binding site" evidence="9">
    <location>
        <position position="298"/>
    </location>
    <ligand>
        <name>K(+)</name>
        <dbReference type="ChEBI" id="CHEBI:29103"/>
    </ligand>
</feature>
<dbReference type="GO" id="GO:0046872">
    <property type="term" value="F:metal ion binding"/>
    <property type="evidence" value="ECO:0007669"/>
    <property type="project" value="UniProtKB-KW"/>
</dbReference>
<organism evidence="11 13">
    <name type="scientific">Gordonia rubripertincta</name>
    <name type="common">Rhodococcus corallinus</name>
    <dbReference type="NCBI Taxonomy" id="36822"/>
    <lineage>
        <taxon>Bacteria</taxon>
        <taxon>Bacillati</taxon>
        <taxon>Actinomycetota</taxon>
        <taxon>Actinomycetes</taxon>
        <taxon>Mycobacteriales</taxon>
        <taxon>Gordoniaceae</taxon>
        <taxon>Gordonia</taxon>
    </lineage>
</organism>
<dbReference type="InterPro" id="IPR002139">
    <property type="entry name" value="Ribo/fructo_kinase"/>
</dbReference>
<dbReference type="Proteomes" id="UP001195196">
    <property type="component" value="Unassembled WGS sequence"/>
</dbReference>
<keyword evidence="4 9" id="KW-0418">Kinase</keyword>
<dbReference type="SUPFAM" id="SSF53613">
    <property type="entry name" value="Ribokinase-like"/>
    <property type="match status" value="1"/>
</dbReference>
<feature type="binding site" evidence="9">
    <location>
        <position position="296"/>
    </location>
    <ligand>
        <name>K(+)</name>
        <dbReference type="ChEBI" id="CHEBI:29103"/>
    </ligand>
</feature>
<dbReference type="GO" id="GO:0005524">
    <property type="term" value="F:ATP binding"/>
    <property type="evidence" value="ECO:0007669"/>
    <property type="project" value="UniProtKB-UniRule"/>
</dbReference>
<evidence type="ECO:0000256" key="6">
    <source>
        <dbReference type="ARBA" id="ARBA00022842"/>
    </source>
</evidence>
<feature type="binding site" evidence="9">
    <location>
        <position position="191"/>
    </location>
    <ligand>
        <name>ATP</name>
        <dbReference type="ChEBI" id="CHEBI:30616"/>
    </ligand>
</feature>
<feature type="binding site" evidence="9">
    <location>
        <position position="257"/>
    </location>
    <ligand>
        <name>K(+)</name>
        <dbReference type="ChEBI" id="CHEBI:29103"/>
    </ligand>
</feature>
<reference evidence="12" key="2">
    <citation type="submission" date="2023-04" db="EMBL/GenBank/DDBJ databases">
        <title>Characterization and analysis of the complete genome of Gordonia rubripertincta 112, the degrader of aromatic and aliphatic compounds.</title>
        <authorList>
            <person name="Frantsuzova E."/>
            <person name="Bogun A."/>
            <person name="Delegan Y."/>
        </authorList>
    </citation>
    <scope>NUCLEOTIDE SEQUENCE</scope>
    <source>
        <strain evidence="12">112</strain>
    </source>
</reference>
<evidence type="ECO:0000256" key="2">
    <source>
        <dbReference type="ARBA" id="ARBA00022723"/>
    </source>
</evidence>
<comment type="subunit">
    <text evidence="9">Homodimer.</text>
</comment>
<gene>
    <name evidence="9" type="primary">rbsK</name>
    <name evidence="11" type="ORF">JTZ10_02490</name>
    <name evidence="12" type="ORF">QBL07_12140</name>
</gene>
<sequence length="316" mass="30706">MTDADAAKVLVIGAVNVDLVVAAERLPAPGETVVGPGVSSHGGGKGANAAVAAARAGAVVRYCGAVGDDEMGAGALGGLADEGVDVTEVARIDGVSTGAALIVVDPSGENQIAVGSGANARVAPESVRAAVARAADWGAGCVLISTEIAPDAAVEAVRAAAEHGIPCVVNPAPVLQELVGVLSVADFLTPNSSELRDLYAQTLPCDRRDPAAAEMATALAEHLDVTVVVTLGADGVLVVDRAGVTSVPAGEVESVADTTGAGDTFNGVLAASLAAGHDLVTAARRGAAAASLSVAHVGARTGMPTAEAIAHAASAT</sequence>
<dbReference type="InterPro" id="IPR011611">
    <property type="entry name" value="PfkB_dom"/>
</dbReference>
<comment type="caution">
    <text evidence="9">Lacks conserved residue(s) required for the propagation of feature annotation.</text>
</comment>
<name>A0AAW4G0E0_GORRU</name>
<dbReference type="Gene3D" id="3.40.1190.20">
    <property type="match status" value="1"/>
</dbReference>
<dbReference type="EMBL" id="JAFFGU010000001">
    <property type="protein sequence ID" value="MBM7276615.1"/>
    <property type="molecule type" value="Genomic_DNA"/>
</dbReference>
<protein>
    <recommendedName>
        <fullName evidence="9">Ribokinase</fullName>
        <shortName evidence="9">RK</shortName>
        <ecNumber evidence="9">2.7.1.15</ecNumber>
    </recommendedName>
</protein>
<dbReference type="InterPro" id="IPR011877">
    <property type="entry name" value="Ribokinase"/>
</dbReference>
<dbReference type="EC" id="2.7.1.15" evidence="9"/>
<evidence type="ECO:0000256" key="4">
    <source>
        <dbReference type="ARBA" id="ARBA00022777"/>
    </source>
</evidence>
<keyword evidence="2 9" id="KW-0479">Metal-binding</keyword>
<feature type="active site" description="Proton acceptor" evidence="9">
    <location>
        <position position="263"/>
    </location>
</feature>
<accession>A0AAW4G0E0</accession>
<comment type="subcellular location">
    <subcellularLocation>
        <location evidence="9">Cytoplasm</location>
    </subcellularLocation>
</comment>
<comment type="activity regulation">
    <text evidence="9">Activated by a monovalent cation that binds near, but not in, the active site. The most likely occupant of the site in vivo is potassium. Ion binding induces a conformational change that may alter substrate affinity.</text>
</comment>
<dbReference type="PRINTS" id="PR00990">
    <property type="entry name" value="RIBOKINASE"/>
</dbReference>
<feature type="binding site" evidence="9">
    <location>
        <begin position="16"/>
        <end position="18"/>
    </location>
    <ligand>
        <name>substrate</name>
    </ligand>
</feature>
<dbReference type="InterPro" id="IPR029056">
    <property type="entry name" value="Ribokinase-like"/>
</dbReference>
<evidence type="ECO:0000256" key="7">
    <source>
        <dbReference type="ARBA" id="ARBA00022958"/>
    </source>
</evidence>
<evidence type="ECO:0000256" key="1">
    <source>
        <dbReference type="ARBA" id="ARBA00022679"/>
    </source>
</evidence>
<keyword evidence="9" id="KW-0963">Cytoplasm</keyword>
<dbReference type="GO" id="GO:0005829">
    <property type="term" value="C:cytosol"/>
    <property type="evidence" value="ECO:0007669"/>
    <property type="project" value="TreeGrafter"/>
</dbReference>
<evidence type="ECO:0000256" key="9">
    <source>
        <dbReference type="HAMAP-Rule" id="MF_01987"/>
    </source>
</evidence>
<evidence type="ECO:0000313" key="13">
    <source>
        <dbReference type="Proteomes" id="UP001195196"/>
    </source>
</evidence>
<feature type="binding site" evidence="9">
    <location>
        <begin position="262"/>
        <end position="263"/>
    </location>
    <ligand>
        <name>ATP</name>
        <dbReference type="ChEBI" id="CHEBI:30616"/>
    </ligand>
</feature>
<proteinExistence type="inferred from homology"/>
<feature type="binding site" evidence="9">
    <location>
        <position position="263"/>
    </location>
    <ligand>
        <name>substrate</name>
    </ligand>
</feature>
<evidence type="ECO:0000313" key="12">
    <source>
        <dbReference type="EMBL" id="MDG6781582.1"/>
    </source>
</evidence>
<dbReference type="EMBL" id="JARUXG010000006">
    <property type="protein sequence ID" value="MDG6781582.1"/>
    <property type="molecule type" value="Genomic_DNA"/>
</dbReference>
<feature type="binding site" evidence="9">
    <location>
        <position position="293"/>
    </location>
    <ligand>
        <name>K(+)</name>
        <dbReference type="ChEBI" id="CHEBI:29103"/>
    </ligand>
</feature>
<evidence type="ECO:0000256" key="5">
    <source>
        <dbReference type="ARBA" id="ARBA00022840"/>
    </source>
</evidence>
<dbReference type="PANTHER" id="PTHR10584">
    <property type="entry name" value="SUGAR KINASE"/>
    <property type="match status" value="1"/>
</dbReference>
<comment type="cofactor">
    <cofactor evidence="9">
        <name>Mg(2+)</name>
        <dbReference type="ChEBI" id="CHEBI:18420"/>
    </cofactor>
    <text evidence="9">Requires a divalent cation, most likely magnesium in vivo, as an electrophilic catalyst to aid phosphoryl group transfer. It is the chelate of the metal and the nucleotide that is the actual substrate.</text>
</comment>
<dbReference type="RefSeq" id="WP_005197977.1">
    <property type="nucleotide sequence ID" value="NZ_CP136136.1"/>
</dbReference>